<dbReference type="SUPFAM" id="SSF56112">
    <property type="entry name" value="Protein kinase-like (PK-like)"/>
    <property type="match status" value="1"/>
</dbReference>
<evidence type="ECO:0000256" key="1">
    <source>
        <dbReference type="PROSITE-ProRule" id="PRU10141"/>
    </source>
</evidence>
<dbReference type="GO" id="GO:0004672">
    <property type="term" value="F:protein kinase activity"/>
    <property type="evidence" value="ECO:0007669"/>
    <property type="project" value="InterPro"/>
</dbReference>
<reference evidence="3 4" key="1">
    <citation type="submission" date="2022-05" db="EMBL/GenBank/DDBJ databases">
        <title>Chromosome-level reference genomes for two strains of Caenorhabditis briggsae: an improved platform for comparative genomics.</title>
        <authorList>
            <person name="Stevens L."/>
            <person name="Andersen E.C."/>
        </authorList>
    </citation>
    <scope>NUCLEOTIDE SEQUENCE [LARGE SCALE GENOMIC DNA]</scope>
    <source>
        <strain evidence="3">QX1410_ONT</strain>
        <tissue evidence="3">Whole-organism</tissue>
    </source>
</reference>
<evidence type="ECO:0000313" key="4">
    <source>
        <dbReference type="Proteomes" id="UP000827892"/>
    </source>
</evidence>
<dbReference type="InterPro" id="IPR011009">
    <property type="entry name" value="Kinase-like_dom_sf"/>
</dbReference>
<dbReference type="InterPro" id="IPR008266">
    <property type="entry name" value="Tyr_kinase_AS"/>
</dbReference>
<evidence type="ECO:0000259" key="2">
    <source>
        <dbReference type="PROSITE" id="PS50011"/>
    </source>
</evidence>
<proteinExistence type="predicted"/>
<organism evidence="3 4">
    <name type="scientific">Caenorhabditis briggsae</name>
    <dbReference type="NCBI Taxonomy" id="6238"/>
    <lineage>
        <taxon>Eukaryota</taxon>
        <taxon>Metazoa</taxon>
        <taxon>Ecdysozoa</taxon>
        <taxon>Nematoda</taxon>
        <taxon>Chromadorea</taxon>
        <taxon>Rhabditida</taxon>
        <taxon>Rhabditina</taxon>
        <taxon>Rhabditomorpha</taxon>
        <taxon>Rhabditoidea</taxon>
        <taxon>Rhabditidae</taxon>
        <taxon>Peloderinae</taxon>
        <taxon>Caenorhabditis</taxon>
    </lineage>
</organism>
<dbReference type="PANTHER" id="PTHR48015">
    <property type="entry name" value="SERINE/THREONINE-PROTEIN KINASE TAO"/>
    <property type="match status" value="1"/>
</dbReference>
<evidence type="ECO:0000313" key="3">
    <source>
        <dbReference type="EMBL" id="ULT82743.1"/>
    </source>
</evidence>
<dbReference type="GO" id="GO:0005524">
    <property type="term" value="F:ATP binding"/>
    <property type="evidence" value="ECO:0007669"/>
    <property type="project" value="UniProtKB-UniRule"/>
</dbReference>
<dbReference type="InterPro" id="IPR050285">
    <property type="entry name" value="STE20_Ser/Thr_kinase"/>
</dbReference>
<dbReference type="PROSITE" id="PS00109">
    <property type="entry name" value="PROTEIN_KINASE_TYR"/>
    <property type="match status" value="1"/>
</dbReference>
<dbReference type="Gene3D" id="1.10.510.10">
    <property type="entry name" value="Transferase(Phosphotransferase) domain 1"/>
    <property type="match status" value="1"/>
</dbReference>
<sequence>MLASSRFFSHDPELAAIFDEPVTKRYGVVEYEEKPYKGFYRQELLKIYMRRNYPTATMRSDLVDSMNTRMKFTNPAYFQHPQVDKKENTEKALEYLQYLETSKRFVSYSIRAKDSSEYRHIIERMRDSLKCWLEELNEINTKADHIHFLNEMLFVRNLQSYPLPKRWIVLLAYYHNMPEYERLLAALRVITEYDGDRAPKFEADISPLRRKRRSDTNLMEGLSDESTSEPIPRILVKFPSAMEEQYPPPPTPLNEGFLRADLLEMTDMPRYWTSVHHLGTGAFGEIHLVHSDRPDAQQTKILHSEFVVKILKFPLSELVNVVREVEMHRICRDHQNVLFAGVTYCQPFKEGYRVQMCLEYAALGDLSLFANKKKEERHIGYVLKEVIYGLSYIHEKDIVHGDLSVRNVLVTHKGVIKLSDFGMADNFKNTTRPRKGLIKGTPGFIAPEVMDMKSYDNKADMWSLGIFALFLLTGGNPFKLGLIFNLQSYRNLLSQHFYPDLNRLLLSYNFKSFMSDLKHYDPDERCDAFEILSEPILHECCTSREFMELYSQMRMSNGRTFPYAEQSEVLVVPVTRE</sequence>
<dbReference type="Proteomes" id="UP000827892">
    <property type="component" value="Chromosome X"/>
</dbReference>
<accession>A0AAE8ZRZ4</accession>
<dbReference type="Pfam" id="PF00069">
    <property type="entry name" value="Pkinase"/>
    <property type="match status" value="1"/>
</dbReference>
<dbReference type="InterPro" id="IPR017441">
    <property type="entry name" value="Protein_kinase_ATP_BS"/>
</dbReference>
<protein>
    <recommendedName>
        <fullName evidence="2">Protein kinase domain-containing protein</fullName>
    </recommendedName>
</protein>
<dbReference type="AlphaFoldDB" id="A0AAE8ZRZ4"/>
<dbReference type="PROSITE" id="PS50011">
    <property type="entry name" value="PROTEIN_KINASE_DOM"/>
    <property type="match status" value="1"/>
</dbReference>
<keyword evidence="1" id="KW-0067">ATP-binding</keyword>
<feature type="domain" description="Protein kinase" evidence="2">
    <location>
        <begin position="272"/>
        <end position="537"/>
    </location>
</feature>
<gene>
    <name evidence="3" type="ORF">L3Y34_012171</name>
</gene>
<feature type="binding site" evidence="1">
    <location>
        <position position="309"/>
    </location>
    <ligand>
        <name>ATP</name>
        <dbReference type="ChEBI" id="CHEBI:30616"/>
    </ligand>
</feature>
<dbReference type="PANTHER" id="PTHR48015:SF16">
    <property type="entry name" value="SERINE_THREONINE-PROTEIN KINASE SULU"/>
    <property type="match status" value="1"/>
</dbReference>
<keyword evidence="1" id="KW-0547">Nucleotide-binding</keyword>
<dbReference type="InterPro" id="IPR000719">
    <property type="entry name" value="Prot_kinase_dom"/>
</dbReference>
<dbReference type="PROSITE" id="PS00107">
    <property type="entry name" value="PROTEIN_KINASE_ATP"/>
    <property type="match status" value="1"/>
</dbReference>
<name>A0AAE8ZRZ4_CAEBR</name>
<dbReference type="EMBL" id="CP090896">
    <property type="protein sequence ID" value="ULT82743.1"/>
    <property type="molecule type" value="Genomic_DNA"/>
</dbReference>